<accession>A0A5B9PGP8</accession>
<name>A0A5B9PGP8_9BACT</name>
<feature type="region of interest" description="Disordered" evidence="1">
    <location>
        <begin position="104"/>
        <end position="124"/>
    </location>
</feature>
<organism evidence="3 4">
    <name type="scientific">Mariniblastus fucicola</name>
    <dbReference type="NCBI Taxonomy" id="980251"/>
    <lineage>
        <taxon>Bacteria</taxon>
        <taxon>Pseudomonadati</taxon>
        <taxon>Planctomycetota</taxon>
        <taxon>Planctomycetia</taxon>
        <taxon>Pirellulales</taxon>
        <taxon>Pirellulaceae</taxon>
        <taxon>Mariniblastus</taxon>
    </lineage>
</organism>
<keyword evidence="2" id="KW-1133">Transmembrane helix</keyword>
<protein>
    <recommendedName>
        <fullName evidence="5">Carboxypeptidase regulatory-like domain-containing protein</fullName>
    </recommendedName>
</protein>
<feature type="transmembrane region" description="Helical" evidence="2">
    <location>
        <begin position="12"/>
        <end position="31"/>
    </location>
</feature>
<dbReference type="Proteomes" id="UP000322214">
    <property type="component" value="Chromosome"/>
</dbReference>
<dbReference type="PROSITE" id="PS51257">
    <property type="entry name" value="PROKAR_LIPOPROTEIN"/>
    <property type="match status" value="1"/>
</dbReference>
<keyword evidence="2" id="KW-0472">Membrane</keyword>
<dbReference type="AlphaFoldDB" id="A0A5B9PGP8"/>
<dbReference type="EMBL" id="CP042912">
    <property type="protein sequence ID" value="QEG24405.1"/>
    <property type="molecule type" value="Genomic_DNA"/>
</dbReference>
<proteinExistence type="predicted"/>
<dbReference type="STRING" id="980251.GCA_001642875_01247"/>
<gene>
    <name evidence="3" type="ORF">MFFC18_43240</name>
</gene>
<keyword evidence="4" id="KW-1185">Reference proteome</keyword>
<reference evidence="3 4" key="1">
    <citation type="submission" date="2019-08" db="EMBL/GenBank/DDBJ databases">
        <title>Deep-cultivation of Planctomycetes and their phenomic and genomic characterization uncovers novel biology.</title>
        <authorList>
            <person name="Wiegand S."/>
            <person name="Jogler M."/>
            <person name="Boedeker C."/>
            <person name="Pinto D."/>
            <person name="Vollmers J."/>
            <person name="Rivas-Marin E."/>
            <person name="Kohn T."/>
            <person name="Peeters S.H."/>
            <person name="Heuer A."/>
            <person name="Rast P."/>
            <person name="Oberbeckmann S."/>
            <person name="Bunk B."/>
            <person name="Jeske O."/>
            <person name="Meyerdierks A."/>
            <person name="Storesund J.E."/>
            <person name="Kallscheuer N."/>
            <person name="Luecker S."/>
            <person name="Lage O.M."/>
            <person name="Pohl T."/>
            <person name="Merkel B.J."/>
            <person name="Hornburger P."/>
            <person name="Mueller R.-W."/>
            <person name="Bruemmer F."/>
            <person name="Labrenz M."/>
            <person name="Spormann A.M."/>
            <person name="Op den Camp H."/>
            <person name="Overmann J."/>
            <person name="Amann R."/>
            <person name="Jetten M.S.M."/>
            <person name="Mascher T."/>
            <person name="Medema M.H."/>
            <person name="Devos D.P."/>
            <person name="Kaster A.-K."/>
            <person name="Ovreas L."/>
            <person name="Rohde M."/>
            <person name="Galperin M.Y."/>
            <person name="Jogler C."/>
        </authorList>
    </citation>
    <scope>NUCLEOTIDE SEQUENCE [LARGE SCALE GENOMIC DNA]</scope>
    <source>
        <strain evidence="3 4">FC18</strain>
    </source>
</reference>
<dbReference type="RefSeq" id="WP_075084016.1">
    <property type="nucleotide sequence ID" value="NZ_CP042912.1"/>
</dbReference>
<dbReference type="KEGG" id="mff:MFFC18_43240"/>
<evidence type="ECO:0008006" key="5">
    <source>
        <dbReference type="Google" id="ProtNLM"/>
    </source>
</evidence>
<evidence type="ECO:0000256" key="2">
    <source>
        <dbReference type="SAM" id="Phobius"/>
    </source>
</evidence>
<evidence type="ECO:0000313" key="3">
    <source>
        <dbReference type="EMBL" id="QEG24405.1"/>
    </source>
</evidence>
<sequence>MLASKPIGQPTLGVAMIGLLLGVSCFTLALCSGCKEPLPEKVTGSVTYKGKPVFPAKVMLKPASGNGLSANLTNDGQFTVHGIEPGKTYDVAIEGIKLKGIANAKPSKTGSGSEQPKRREDKVPEKFQQANIAFPKKYASFDTSGLTIDCSNGLPNSPVVLELN</sequence>
<evidence type="ECO:0000313" key="4">
    <source>
        <dbReference type="Proteomes" id="UP000322214"/>
    </source>
</evidence>
<keyword evidence="2" id="KW-0812">Transmembrane</keyword>
<feature type="compositionally biased region" description="Basic and acidic residues" evidence="1">
    <location>
        <begin position="115"/>
        <end position="124"/>
    </location>
</feature>
<evidence type="ECO:0000256" key="1">
    <source>
        <dbReference type="SAM" id="MobiDB-lite"/>
    </source>
</evidence>
<dbReference type="OrthoDB" id="291697at2"/>